<sequence length="585" mass="66446">MKFTRLIAPGFFALLSLIIVFPLMLPGYILTLDNVPTPNVSLLSFSSSSFFMGAVRYLFSLFLPAYVFPKIMLFLAFFLAGFGMFSLTYKKNIFAGLLSGLIYSINPFVYERVMAGQWSLLLAYSLFPFFISALIGFFSHPSLKNAVFLGVIMGLIVQVYLHYSLIVAAAFVIFAILKLIFSKTKYILLLKNILAVALIALLININWLLPSLFGQSQVSQTLSTFSERDLIAFQSVEDGNYGLIFNLLSGYGFWGEVYDYFLSPKQIIPVWPLLSVLLISLSAFGFVKALRTGGKSDYPLIFTFIILALIGLDLSGGIALKPASNFIFSLYRNFPLLRGFREPQKLVSLIFLSYAFFAPVGLQFLINSLKYKKVNILLWLTAMAVPFISTPVVFGGFWGQLKPVFYPASWYKVNSILEADNDNFLVLFFPWHQYMRFNFNNNLVVANPAPFFFNKPILSSRNYETRYLFSHDTRPEALHIEGLLSIEEKKENLLGEKVDYRVDWPVDLSVINVKYIILAKDSDWKRYRFLENFPGLEKVHDDFDVILFRNLSFGKEIVPYQQPLPEELVTPSVSPPFKPGLSSAL</sequence>
<feature type="transmembrane region" description="Helical" evidence="1">
    <location>
        <begin position="93"/>
        <end position="109"/>
    </location>
</feature>
<feature type="transmembrane region" description="Helical" evidence="1">
    <location>
        <begin position="121"/>
        <end position="140"/>
    </location>
</feature>
<keyword evidence="1" id="KW-0812">Transmembrane</keyword>
<feature type="transmembrane region" description="Helical" evidence="1">
    <location>
        <begin position="268"/>
        <end position="287"/>
    </location>
</feature>
<evidence type="ECO:0000256" key="1">
    <source>
        <dbReference type="SAM" id="Phobius"/>
    </source>
</evidence>
<protein>
    <recommendedName>
        <fullName evidence="4">Glycosyltransferase RgtA/B/C/D-like domain-containing protein</fullName>
    </recommendedName>
</protein>
<keyword evidence="1" id="KW-0472">Membrane</keyword>
<accession>A0A1F5Z1E2</accession>
<feature type="transmembrane region" description="Helical" evidence="1">
    <location>
        <begin position="71"/>
        <end position="87"/>
    </location>
</feature>
<dbReference type="Proteomes" id="UP000177354">
    <property type="component" value="Unassembled WGS sequence"/>
</dbReference>
<evidence type="ECO:0000313" key="3">
    <source>
        <dbReference type="Proteomes" id="UP000177354"/>
    </source>
</evidence>
<feature type="transmembrane region" description="Helical" evidence="1">
    <location>
        <begin position="346"/>
        <end position="365"/>
    </location>
</feature>
<dbReference type="EMBL" id="MFJF01000018">
    <property type="protein sequence ID" value="OGG06268.1"/>
    <property type="molecule type" value="Genomic_DNA"/>
</dbReference>
<proteinExistence type="predicted"/>
<feature type="transmembrane region" description="Helical" evidence="1">
    <location>
        <begin position="189"/>
        <end position="209"/>
    </location>
</feature>
<feature type="transmembrane region" description="Helical" evidence="1">
    <location>
        <begin position="146"/>
        <end position="177"/>
    </location>
</feature>
<feature type="transmembrane region" description="Helical" evidence="1">
    <location>
        <begin position="7"/>
        <end position="29"/>
    </location>
</feature>
<reference evidence="2 3" key="1">
    <citation type="journal article" date="2016" name="Nat. Commun.">
        <title>Thousands of microbial genomes shed light on interconnected biogeochemical processes in an aquifer system.</title>
        <authorList>
            <person name="Anantharaman K."/>
            <person name="Brown C.T."/>
            <person name="Hug L.A."/>
            <person name="Sharon I."/>
            <person name="Castelle C.J."/>
            <person name="Probst A.J."/>
            <person name="Thomas B.C."/>
            <person name="Singh A."/>
            <person name="Wilkins M.J."/>
            <person name="Karaoz U."/>
            <person name="Brodie E.L."/>
            <person name="Williams K.H."/>
            <person name="Hubbard S.S."/>
            <person name="Banfield J.F."/>
        </authorList>
    </citation>
    <scope>NUCLEOTIDE SEQUENCE [LARGE SCALE GENOMIC DNA]</scope>
</reference>
<dbReference type="AlphaFoldDB" id="A0A1F5Z1E2"/>
<evidence type="ECO:0000313" key="2">
    <source>
        <dbReference type="EMBL" id="OGG06268.1"/>
    </source>
</evidence>
<gene>
    <name evidence="2" type="ORF">A2777_06735</name>
</gene>
<feature type="transmembrane region" description="Helical" evidence="1">
    <location>
        <begin position="41"/>
        <end position="59"/>
    </location>
</feature>
<organism evidence="2 3">
    <name type="scientific">Candidatus Gottesmanbacteria bacterium RIFCSPHIGHO2_01_FULL_40_15</name>
    <dbReference type="NCBI Taxonomy" id="1798376"/>
    <lineage>
        <taxon>Bacteria</taxon>
        <taxon>Candidatus Gottesmaniibacteriota</taxon>
    </lineage>
</organism>
<evidence type="ECO:0008006" key="4">
    <source>
        <dbReference type="Google" id="ProtNLM"/>
    </source>
</evidence>
<feature type="transmembrane region" description="Helical" evidence="1">
    <location>
        <begin position="377"/>
        <end position="398"/>
    </location>
</feature>
<keyword evidence="1" id="KW-1133">Transmembrane helix</keyword>
<comment type="caution">
    <text evidence="2">The sequence shown here is derived from an EMBL/GenBank/DDBJ whole genome shotgun (WGS) entry which is preliminary data.</text>
</comment>
<feature type="transmembrane region" description="Helical" evidence="1">
    <location>
        <begin position="299"/>
        <end position="320"/>
    </location>
</feature>
<name>A0A1F5Z1E2_9BACT</name>